<evidence type="ECO:0000256" key="2">
    <source>
        <dbReference type="ARBA" id="ARBA00007560"/>
    </source>
</evidence>
<evidence type="ECO:0000313" key="5">
    <source>
        <dbReference type="EMBL" id="TKY89067.1"/>
    </source>
</evidence>
<dbReference type="GO" id="GO:0000993">
    <property type="term" value="F:RNA polymerase II complex binding"/>
    <property type="evidence" value="ECO:0007669"/>
    <property type="project" value="TreeGrafter"/>
</dbReference>
<comment type="similarity">
    <text evidence="2">Belongs to the PAF1 family.</text>
</comment>
<dbReference type="EMBL" id="SRRM01000005">
    <property type="protein sequence ID" value="TKY89067.1"/>
    <property type="molecule type" value="Genomic_DNA"/>
</dbReference>
<dbReference type="InterPro" id="IPR007133">
    <property type="entry name" value="RNA_pol_II-assoc_Paf1"/>
</dbReference>
<dbReference type="GO" id="GO:0016593">
    <property type="term" value="C:Cdc73/Paf1 complex"/>
    <property type="evidence" value="ECO:0007669"/>
    <property type="project" value="InterPro"/>
</dbReference>
<dbReference type="GO" id="GO:0006368">
    <property type="term" value="P:transcription elongation by RNA polymerase II"/>
    <property type="evidence" value="ECO:0007669"/>
    <property type="project" value="InterPro"/>
</dbReference>
<feature type="compositionally biased region" description="Acidic residues" evidence="4">
    <location>
        <begin position="274"/>
        <end position="293"/>
    </location>
</feature>
<accession>A0A4U7KXS9</accession>
<dbReference type="KEGG" id="sgra:EX895_001598"/>
<dbReference type="PANTHER" id="PTHR23188">
    <property type="entry name" value="RNA POLYMERASE II-ASSOCIATED FACTOR 1 HOMOLOG"/>
    <property type="match status" value="1"/>
</dbReference>
<feature type="compositionally biased region" description="Polar residues" evidence="4">
    <location>
        <begin position="26"/>
        <end position="35"/>
    </location>
</feature>
<evidence type="ECO:0000256" key="3">
    <source>
        <dbReference type="ARBA" id="ARBA00023242"/>
    </source>
</evidence>
<protein>
    <recommendedName>
        <fullName evidence="7">Paf1-domain-containing protein</fullName>
    </recommendedName>
</protein>
<feature type="compositionally biased region" description="Basic residues" evidence="4">
    <location>
        <begin position="184"/>
        <end position="193"/>
    </location>
</feature>
<organism evidence="5 6">
    <name type="scientific">Sporisorium graminicola</name>
    <dbReference type="NCBI Taxonomy" id="280036"/>
    <lineage>
        <taxon>Eukaryota</taxon>
        <taxon>Fungi</taxon>
        <taxon>Dikarya</taxon>
        <taxon>Basidiomycota</taxon>
        <taxon>Ustilaginomycotina</taxon>
        <taxon>Ustilaginomycetes</taxon>
        <taxon>Ustilaginales</taxon>
        <taxon>Ustilaginaceae</taxon>
        <taxon>Sporisorium</taxon>
    </lineage>
</organism>
<gene>
    <name evidence="5" type="ORF">EX895_001598</name>
</gene>
<dbReference type="OrthoDB" id="10260285at2759"/>
<sequence length="421" mass="47692">MIQLHKQPSELPSISVTHNASAQVQRLHSQPTTSLGCEGPSISAHSKGTLSNRFRNPKVLERIGVSREAQFAKIEKPFTVARKPLSSLVHPHKMGVKAEQVFDFLPNPETWATNYQVARFIDPPGRINNGVPPRVDVALFRPISAADGEQRVYYYLPASEEISEDPEASMTLIDNRDVEENNARRLRKSRRTGKFPISPEVDDDSEKQPESNVLKKDYATPFKLSRDYVPKDTTDSAHDVLLLTLYDGVPDQEPDADVDHIKGVKAASSKPTGEDDDDDYLFGNDDDANDTEDGAAAGQIDSTLPPQPEYEHQKRSRRSAATKGKERSEQPDGPGITSESRPKARAFYHKIGLRFTLRVWRSRFASNERLRNRDRRYPGKWDAVVLSNRELHEREQLRRLHLRSQVDDVGELHPYEEEEEL</sequence>
<dbReference type="AlphaFoldDB" id="A0A4U7KXS9"/>
<feature type="region of interest" description="Disordered" evidence="4">
    <location>
        <begin position="26"/>
        <end position="50"/>
    </location>
</feature>
<evidence type="ECO:0008006" key="7">
    <source>
        <dbReference type="Google" id="ProtNLM"/>
    </source>
</evidence>
<dbReference type="Proteomes" id="UP000306050">
    <property type="component" value="Chromosome SGRAM_12"/>
</dbReference>
<keyword evidence="3" id="KW-0539">Nucleus</keyword>
<dbReference type="PANTHER" id="PTHR23188:SF12">
    <property type="entry name" value="RNA POLYMERASE II-ASSOCIATED FACTOR 1 HOMOLOG"/>
    <property type="match status" value="1"/>
</dbReference>
<dbReference type="GeneID" id="40724493"/>
<keyword evidence="6" id="KW-1185">Reference proteome</keyword>
<evidence type="ECO:0000256" key="1">
    <source>
        <dbReference type="ARBA" id="ARBA00004123"/>
    </source>
</evidence>
<comment type="caution">
    <text evidence="5">The sequence shown here is derived from an EMBL/GenBank/DDBJ whole genome shotgun (WGS) entry which is preliminary data.</text>
</comment>
<proteinExistence type="inferred from homology"/>
<dbReference type="Pfam" id="PF03985">
    <property type="entry name" value="Paf1"/>
    <property type="match status" value="1"/>
</dbReference>
<evidence type="ECO:0000313" key="6">
    <source>
        <dbReference type="Proteomes" id="UP000306050"/>
    </source>
</evidence>
<dbReference type="RefSeq" id="XP_029741052.1">
    <property type="nucleotide sequence ID" value="XM_029882197.1"/>
</dbReference>
<comment type="subcellular location">
    <subcellularLocation>
        <location evidence="1">Nucleus</location>
    </subcellularLocation>
</comment>
<name>A0A4U7KXS9_9BASI</name>
<evidence type="ECO:0000256" key="4">
    <source>
        <dbReference type="SAM" id="MobiDB-lite"/>
    </source>
</evidence>
<reference evidence="5 6" key="1">
    <citation type="submission" date="2019-05" db="EMBL/GenBank/DDBJ databases">
        <title>Sporisorium graminicola CBS 10092 draft sequencing and annotation.</title>
        <authorList>
            <person name="Solano-Gonzalez S."/>
            <person name="Caddick M.X."/>
            <person name="Darby A."/>
        </authorList>
    </citation>
    <scope>NUCLEOTIDE SEQUENCE [LARGE SCALE GENOMIC DNA]</scope>
    <source>
        <strain evidence="5 6">CBS 10092</strain>
    </source>
</reference>
<feature type="region of interest" description="Disordered" evidence="4">
    <location>
        <begin position="181"/>
        <end position="214"/>
    </location>
</feature>
<feature type="region of interest" description="Disordered" evidence="4">
    <location>
        <begin position="252"/>
        <end position="343"/>
    </location>
</feature>
<dbReference type="GO" id="GO:0003682">
    <property type="term" value="F:chromatin binding"/>
    <property type="evidence" value="ECO:0007669"/>
    <property type="project" value="TreeGrafter"/>
</dbReference>